<dbReference type="CDD" id="cd23509">
    <property type="entry name" value="Gnk2-like"/>
    <property type="match status" value="1"/>
</dbReference>
<evidence type="ECO:0000256" key="2">
    <source>
        <dbReference type="ARBA" id="ARBA00022737"/>
    </source>
</evidence>
<feature type="transmembrane region" description="Helical" evidence="3">
    <location>
        <begin position="77"/>
        <end position="101"/>
    </location>
</feature>
<keyword evidence="3" id="KW-1133">Transmembrane helix</keyword>
<keyword evidence="3" id="KW-0812">Transmembrane</keyword>
<reference evidence="5 6" key="1">
    <citation type="submission" date="2024-01" db="EMBL/GenBank/DDBJ databases">
        <title>The complete chloroplast genome sequence of Lithospermum erythrorhizon: insights into the phylogenetic relationship among Boraginaceae species and the maternal lineages of purple gromwells.</title>
        <authorList>
            <person name="Okada T."/>
            <person name="Watanabe K."/>
        </authorList>
    </citation>
    <scope>NUCLEOTIDE SEQUENCE [LARGE SCALE GENOMIC DNA]</scope>
</reference>
<dbReference type="EMBL" id="BAABME010000334">
    <property type="protein sequence ID" value="GAA0141866.1"/>
    <property type="molecule type" value="Genomic_DNA"/>
</dbReference>
<keyword evidence="3" id="KW-0472">Membrane</keyword>
<protein>
    <recommendedName>
        <fullName evidence="4">Gnk2-homologous domain-containing protein</fullName>
    </recommendedName>
</protein>
<accession>A0AAV3NSS7</accession>
<evidence type="ECO:0000259" key="4">
    <source>
        <dbReference type="PROSITE" id="PS51473"/>
    </source>
</evidence>
<evidence type="ECO:0000313" key="5">
    <source>
        <dbReference type="EMBL" id="GAA0141866.1"/>
    </source>
</evidence>
<dbReference type="PROSITE" id="PS51473">
    <property type="entry name" value="GNK2"/>
    <property type="match status" value="1"/>
</dbReference>
<keyword evidence="1" id="KW-0732">Signal</keyword>
<dbReference type="InterPro" id="IPR002902">
    <property type="entry name" value="GNK2"/>
</dbReference>
<proteinExistence type="predicted"/>
<comment type="caution">
    <text evidence="5">The sequence shown here is derived from an EMBL/GenBank/DDBJ whole genome shotgun (WGS) entry which is preliminary data.</text>
</comment>
<evidence type="ECO:0000313" key="6">
    <source>
        <dbReference type="Proteomes" id="UP001454036"/>
    </source>
</evidence>
<keyword evidence="6" id="KW-1185">Reference proteome</keyword>
<sequence length="168" mass="18345">MCTQDLSGLDCDQCLHKALGLLADGSRSGRLLFPSCVIRYEMYSFNDSIVSLPAPPTPPPSAPVPDIVLQGKGRLPAAMIVVIVVLITFSIILFTICICFLRKKSKKKSNLKTEVTESVNIEVGTNKFSPDNKIGEVDLGKCSRYNCSKKLLLSGMSSNLLLTEMYIV</sequence>
<organism evidence="5 6">
    <name type="scientific">Lithospermum erythrorhizon</name>
    <name type="common">Purple gromwell</name>
    <name type="synonym">Lithospermum officinale var. erythrorhizon</name>
    <dbReference type="NCBI Taxonomy" id="34254"/>
    <lineage>
        <taxon>Eukaryota</taxon>
        <taxon>Viridiplantae</taxon>
        <taxon>Streptophyta</taxon>
        <taxon>Embryophyta</taxon>
        <taxon>Tracheophyta</taxon>
        <taxon>Spermatophyta</taxon>
        <taxon>Magnoliopsida</taxon>
        <taxon>eudicotyledons</taxon>
        <taxon>Gunneridae</taxon>
        <taxon>Pentapetalae</taxon>
        <taxon>asterids</taxon>
        <taxon>lamiids</taxon>
        <taxon>Boraginales</taxon>
        <taxon>Boraginaceae</taxon>
        <taxon>Boraginoideae</taxon>
        <taxon>Lithospermeae</taxon>
        <taxon>Lithospermum</taxon>
    </lineage>
</organism>
<dbReference type="Proteomes" id="UP001454036">
    <property type="component" value="Unassembled WGS sequence"/>
</dbReference>
<dbReference type="InterPro" id="IPR038408">
    <property type="entry name" value="GNK2_sf"/>
</dbReference>
<dbReference type="AlphaFoldDB" id="A0AAV3NSS7"/>
<dbReference type="Gene3D" id="3.30.430.20">
    <property type="entry name" value="Gnk2 domain, C-X8-C-X2-C motif"/>
    <property type="match status" value="1"/>
</dbReference>
<gene>
    <name evidence="5" type="ORF">LIER_02913</name>
</gene>
<name>A0AAV3NSS7_LITER</name>
<evidence type="ECO:0000256" key="3">
    <source>
        <dbReference type="SAM" id="Phobius"/>
    </source>
</evidence>
<feature type="domain" description="Gnk2-homologous" evidence="4">
    <location>
        <begin position="1"/>
        <end position="45"/>
    </location>
</feature>
<keyword evidence="2" id="KW-0677">Repeat</keyword>
<evidence type="ECO:0000256" key="1">
    <source>
        <dbReference type="ARBA" id="ARBA00022729"/>
    </source>
</evidence>